<protein>
    <submittedName>
        <fullName evidence="1">Uncharacterized protein</fullName>
    </submittedName>
</protein>
<accession>A0A8D2K875</accession>
<evidence type="ECO:0000313" key="2">
    <source>
        <dbReference type="Proteomes" id="UP000694411"/>
    </source>
</evidence>
<organism evidence="1 2">
    <name type="scientific">Theropithecus gelada</name>
    <name type="common">Gelada baboon</name>
    <dbReference type="NCBI Taxonomy" id="9565"/>
    <lineage>
        <taxon>Eukaryota</taxon>
        <taxon>Metazoa</taxon>
        <taxon>Chordata</taxon>
        <taxon>Craniata</taxon>
        <taxon>Vertebrata</taxon>
        <taxon>Euteleostomi</taxon>
        <taxon>Mammalia</taxon>
        <taxon>Eutheria</taxon>
        <taxon>Euarchontoglires</taxon>
        <taxon>Primates</taxon>
        <taxon>Haplorrhini</taxon>
        <taxon>Catarrhini</taxon>
        <taxon>Cercopithecidae</taxon>
        <taxon>Cercopithecinae</taxon>
        <taxon>Theropithecus</taxon>
    </lineage>
</organism>
<sequence>MALLPNALSCHFRVPILNKRSPDRSVRLALFLLPIPLHGPIPSASQTSISLSLSLSLSLCLCLQELLFSSLKPNRRER</sequence>
<dbReference type="Ensembl" id="ENSTGET00000036645.1">
    <property type="protein sequence ID" value="ENSTGEP00000030820.1"/>
    <property type="gene ID" value="ENSTGEG00000024714.1"/>
</dbReference>
<dbReference type="Proteomes" id="UP000694411">
    <property type="component" value="Chromosome 1"/>
</dbReference>
<keyword evidence="2" id="KW-1185">Reference proteome</keyword>
<proteinExistence type="predicted"/>
<evidence type="ECO:0000313" key="1">
    <source>
        <dbReference type="Ensembl" id="ENSTGEP00000030820.1"/>
    </source>
</evidence>
<reference evidence="1" key="3">
    <citation type="submission" date="2025-09" db="UniProtKB">
        <authorList>
            <consortium name="Ensembl"/>
        </authorList>
    </citation>
    <scope>IDENTIFICATION</scope>
</reference>
<dbReference type="AlphaFoldDB" id="A0A8D2K875"/>
<name>A0A8D2K875_THEGE</name>
<reference evidence="1" key="2">
    <citation type="submission" date="2025-08" db="UniProtKB">
        <authorList>
            <consortium name="Ensembl"/>
        </authorList>
    </citation>
    <scope>IDENTIFICATION</scope>
</reference>
<reference evidence="1" key="1">
    <citation type="submission" date="2018-05" db="EMBL/GenBank/DDBJ databases">
        <title>Whole genome of Theropithecus gelada.</title>
        <authorList>
            <person name="Chiou K.L."/>
            <person name="Snyder-Mackler N."/>
        </authorList>
    </citation>
    <scope>NUCLEOTIDE SEQUENCE [LARGE SCALE GENOMIC DNA]</scope>
</reference>